<dbReference type="AlphaFoldDB" id="A0AAV4XJS6"/>
<dbReference type="EMBL" id="BPLR01000506">
    <property type="protein sequence ID" value="GIY95335.1"/>
    <property type="molecule type" value="Genomic_DNA"/>
</dbReference>
<comment type="caution">
    <text evidence="1">The sequence shown here is derived from an EMBL/GenBank/DDBJ whole genome shotgun (WGS) entry which is preliminary data.</text>
</comment>
<protein>
    <recommendedName>
        <fullName evidence="3">Secreted protein</fullName>
    </recommendedName>
</protein>
<proteinExistence type="predicted"/>
<name>A0AAV4XJS6_CAEEX</name>
<sequence length="122" mass="13736">MLTLGLSTSRFVATVRRAVVTTIAMKAVLLCGLDKVHSPCYQYPFQLPQIGPEVSCGRRVHRHRKTRAVENTICSLRQPVCKSAIRREIIFQSPKFSLMSTLQLYAAAKTSRDQPSKLQCMI</sequence>
<dbReference type="Proteomes" id="UP001054945">
    <property type="component" value="Unassembled WGS sequence"/>
</dbReference>
<evidence type="ECO:0000313" key="1">
    <source>
        <dbReference type="EMBL" id="GIY95335.1"/>
    </source>
</evidence>
<keyword evidence="2" id="KW-1185">Reference proteome</keyword>
<accession>A0AAV4XJS6</accession>
<evidence type="ECO:0000313" key="2">
    <source>
        <dbReference type="Proteomes" id="UP001054945"/>
    </source>
</evidence>
<organism evidence="1 2">
    <name type="scientific">Caerostris extrusa</name>
    <name type="common">Bark spider</name>
    <name type="synonym">Caerostris bankana</name>
    <dbReference type="NCBI Taxonomy" id="172846"/>
    <lineage>
        <taxon>Eukaryota</taxon>
        <taxon>Metazoa</taxon>
        <taxon>Ecdysozoa</taxon>
        <taxon>Arthropoda</taxon>
        <taxon>Chelicerata</taxon>
        <taxon>Arachnida</taxon>
        <taxon>Araneae</taxon>
        <taxon>Araneomorphae</taxon>
        <taxon>Entelegynae</taxon>
        <taxon>Araneoidea</taxon>
        <taxon>Araneidae</taxon>
        <taxon>Caerostris</taxon>
    </lineage>
</organism>
<reference evidence="1 2" key="1">
    <citation type="submission" date="2021-06" db="EMBL/GenBank/DDBJ databases">
        <title>Caerostris extrusa draft genome.</title>
        <authorList>
            <person name="Kono N."/>
            <person name="Arakawa K."/>
        </authorList>
    </citation>
    <scope>NUCLEOTIDE SEQUENCE [LARGE SCALE GENOMIC DNA]</scope>
</reference>
<evidence type="ECO:0008006" key="3">
    <source>
        <dbReference type="Google" id="ProtNLM"/>
    </source>
</evidence>
<gene>
    <name evidence="1" type="ORF">CEXT_334441</name>
</gene>